<dbReference type="InterPro" id="IPR013096">
    <property type="entry name" value="Cupin_2"/>
</dbReference>
<proteinExistence type="predicted"/>
<name>A0A6G1H4S9_9PEZI</name>
<dbReference type="CDD" id="cd02231">
    <property type="entry name" value="cupin_BLL6423-like"/>
    <property type="match status" value="1"/>
</dbReference>
<dbReference type="InterPro" id="IPR014710">
    <property type="entry name" value="RmlC-like_jellyroll"/>
</dbReference>
<reference evidence="3" key="1">
    <citation type="journal article" date="2020" name="Stud. Mycol.">
        <title>101 Dothideomycetes genomes: a test case for predicting lifestyles and emergence of pathogens.</title>
        <authorList>
            <person name="Haridas S."/>
            <person name="Albert R."/>
            <person name="Binder M."/>
            <person name="Bloem J."/>
            <person name="Labutti K."/>
            <person name="Salamov A."/>
            <person name="Andreopoulos B."/>
            <person name="Baker S."/>
            <person name="Barry K."/>
            <person name="Bills G."/>
            <person name="Bluhm B."/>
            <person name="Cannon C."/>
            <person name="Castanera R."/>
            <person name="Culley D."/>
            <person name="Daum C."/>
            <person name="Ezra D."/>
            <person name="Gonzalez J."/>
            <person name="Henrissat B."/>
            <person name="Kuo A."/>
            <person name="Liang C."/>
            <person name="Lipzen A."/>
            <person name="Lutzoni F."/>
            <person name="Magnuson J."/>
            <person name="Mondo S."/>
            <person name="Nolan M."/>
            <person name="Ohm R."/>
            <person name="Pangilinan J."/>
            <person name="Park H.-J."/>
            <person name="Ramirez L."/>
            <person name="Alfaro M."/>
            <person name="Sun H."/>
            <person name="Tritt A."/>
            <person name="Yoshinaga Y."/>
            <person name="Zwiers L.-H."/>
            <person name="Turgeon B."/>
            <person name="Goodwin S."/>
            <person name="Spatafora J."/>
            <person name="Crous P."/>
            <person name="Grigoriev I."/>
        </authorList>
    </citation>
    <scope>NUCLEOTIDE SEQUENCE</scope>
    <source>
        <strain evidence="3">CBS 113979</strain>
    </source>
</reference>
<keyword evidence="4" id="KW-1185">Reference proteome</keyword>
<organism evidence="3 4">
    <name type="scientific">Aulographum hederae CBS 113979</name>
    <dbReference type="NCBI Taxonomy" id="1176131"/>
    <lineage>
        <taxon>Eukaryota</taxon>
        <taxon>Fungi</taxon>
        <taxon>Dikarya</taxon>
        <taxon>Ascomycota</taxon>
        <taxon>Pezizomycotina</taxon>
        <taxon>Dothideomycetes</taxon>
        <taxon>Pleosporomycetidae</taxon>
        <taxon>Aulographales</taxon>
        <taxon>Aulographaceae</taxon>
    </lineage>
</organism>
<dbReference type="Proteomes" id="UP000800041">
    <property type="component" value="Unassembled WGS sequence"/>
</dbReference>
<dbReference type="Gene3D" id="2.60.120.10">
    <property type="entry name" value="Jelly Rolls"/>
    <property type="match status" value="1"/>
</dbReference>
<dbReference type="InterPro" id="IPR011051">
    <property type="entry name" value="RmlC_Cupin_sf"/>
</dbReference>
<dbReference type="OrthoDB" id="5840532at2759"/>
<dbReference type="AlphaFoldDB" id="A0A6G1H4S9"/>
<dbReference type="Pfam" id="PF07883">
    <property type="entry name" value="Cupin_2"/>
    <property type="match status" value="1"/>
</dbReference>
<evidence type="ECO:0000313" key="3">
    <source>
        <dbReference type="EMBL" id="KAF1988062.1"/>
    </source>
</evidence>
<dbReference type="InterPro" id="IPR047142">
    <property type="entry name" value="OryJ/VirC-like"/>
</dbReference>
<sequence>MRSVSVLYRQIEARSFSSSSKPVYPHFTCLSVLSDHLHEISSLSESLITPPDSPFPRRIRGEEETENEKLPLNSKQVNELHIITMSTLATAPPALPKRYITTHDPKTGLSILSSHDSTPPTSTIPPNSSTPAAIFTLDYTTAALPVPLTADKDLDAYTADTAASPPLPPHYTTSNGTVVRHTMTAPGGVSPMHRTRSCDYMVVIEGECELILDGGERTRLGRGDLVVQRGTMHAWRNCSKTDWLVMVAIMMPADQVEVGGEKLDAEFRAPPAVE</sequence>
<dbReference type="SUPFAM" id="SSF51182">
    <property type="entry name" value="RmlC-like cupins"/>
    <property type="match status" value="1"/>
</dbReference>
<dbReference type="PANTHER" id="PTHR36156">
    <property type="entry name" value="SLR2101 PROTEIN"/>
    <property type="match status" value="1"/>
</dbReference>
<feature type="domain" description="Cupin type-2" evidence="2">
    <location>
        <begin position="184"/>
        <end position="243"/>
    </location>
</feature>
<evidence type="ECO:0000256" key="1">
    <source>
        <dbReference type="SAM" id="MobiDB-lite"/>
    </source>
</evidence>
<protein>
    <recommendedName>
        <fullName evidence="2">Cupin type-2 domain-containing protein</fullName>
    </recommendedName>
</protein>
<gene>
    <name evidence="3" type="ORF">K402DRAFT_392338</name>
</gene>
<dbReference type="EMBL" id="ML977150">
    <property type="protein sequence ID" value="KAF1988062.1"/>
    <property type="molecule type" value="Genomic_DNA"/>
</dbReference>
<dbReference type="PANTHER" id="PTHR36156:SF3">
    <property type="entry name" value="CUPIN 2 CONSERVED BARREL DOMAIN-CONTAINING PROTEIN"/>
    <property type="match status" value="1"/>
</dbReference>
<evidence type="ECO:0000259" key="2">
    <source>
        <dbReference type="Pfam" id="PF07883"/>
    </source>
</evidence>
<evidence type="ECO:0000313" key="4">
    <source>
        <dbReference type="Proteomes" id="UP000800041"/>
    </source>
</evidence>
<feature type="region of interest" description="Disordered" evidence="1">
    <location>
        <begin position="45"/>
        <end position="69"/>
    </location>
</feature>
<accession>A0A6G1H4S9</accession>